<keyword evidence="9" id="KW-0862">Zinc</keyword>
<dbReference type="PIRSF" id="PIRSF001084">
    <property type="entry name" value="B-galactosidase"/>
    <property type="match status" value="1"/>
</dbReference>
<feature type="binding site" evidence="9">
    <location>
        <position position="84"/>
    </location>
    <ligand>
        <name>Zn(2+)</name>
        <dbReference type="ChEBI" id="CHEBI:29105"/>
    </ligand>
</feature>
<evidence type="ECO:0000256" key="2">
    <source>
        <dbReference type="ARBA" id="ARBA00005940"/>
    </source>
</evidence>
<comment type="catalytic activity">
    <reaction evidence="1 6">
        <text>Hydrolysis of terminal non-reducing beta-D-galactose residues in beta-D-galactosides.</text>
        <dbReference type="EC" id="3.2.1.23"/>
    </reaction>
</comment>
<evidence type="ECO:0000259" key="12">
    <source>
        <dbReference type="Pfam" id="PF08533"/>
    </source>
</evidence>
<dbReference type="STRING" id="1005945.SAMN05216561_105227"/>
<dbReference type="Pfam" id="PF02449">
    <property type="entry name" value="Glyco_hydro_42"/>
    <property type="match status" value="1"/>
</dbReference>
<dbReference type="GO" id="GO:0046872">
    <property type="term" value="F:metal ion binding"/>
    <property type="evidence" value="ECO:0007669"/>
    <property type="project" value="UniProtKB-KW"/>
</dbReference>
<dbReference type="Pfam" id="PF08532">
    <property type="entry name" value="Glyco_hydro_42M"/>
    <property type="match status" value="1"/>
</dbReference>
<dbReference type="PANTHER" id="PTHR36447">
    <property type="entry name" value="BETA-GALACTOSIDASE GANA"/>
    <property type="match status" value="1"/>
</dbReference>
<dbReference type="SUPFAM" id="SSF52317">
    <property type="entry name" value="Class I glutamine amidotransferase-like"/>
    <property type="match status" value="1"/>
</dbReference>
<dbReference type="InterPro" id="IPR013529">
    <property type="entry name" value="Glyco_hydro_42_N"/>
</dbReference>
<dbReference type="CDD" id="cd03143">
    <property type="entry name" value="A4_beta-galactosidase_middle_domain"/>
    <property type="match status" value="1"/>
</dbReference>
<keyword evidence="9" id="KW-0479">Metal-binding</keyword>
<dbReference type="InterPro" id="IPR013739">
    <property type="entry name" value="Beta_galactosidase_C"/>
</dbReference>
<evidence type="ECO:0000313" key="13">
    <source>
        <dbReference type="EMBL" id="SFI16532.1"/>
    </source>
</evidence>
<dbReference type="PANTHER" id="PTHR36447:SF1">
    <property type="entry name" value="BETA-GALACTOSIDASE GANA"/>
    <property type="match status" value="1"/>
</dbReference>
<feature type="domain" description="Glycoside hydrolase family 42 N-terminal" evidence="10">
    <location>
        <begin position="1"/>
        <end position="353"/>
    </location>
</feature>
<protein>
    <recommendedName>
        <fullName evidence="3 6">Beta-galactosidase</fullName>
        <shortName evidence="6">Beta-gal</shortName>
        <ecNumber evidence="3 6">3.2.1.23</ecNumber>
    </recommendedName>
</protein>
<evidence type="ECO:0000313" key="14">
    <source>
        <dbReference type="Proteomes" id="UP000198649"/>
    </source>
</evidence>
<name>A0A1I3FZR5_9ACTN</name>
<dbReference type="Gene3D" id="3.20.20.80">
    <property type="entry name" value="Glycosidases"/>
    <property type="match status" value="1"/>
</dbReference>
<dbReference type="InterPro" id="IPR013780">
    <property type="entry name" value="Glyco_hydro_b"/>
</dbReference>
<evidence type="ECO:0000256" key="6">
    <source>
        <dbReference type="PIRNR" id="PIRNR001084"/>
    </source>
</evidence>
<dbReference type="Proteomes" id="UP000198649">
    <property type="component" value="Unassembled WGS sequence"/>
</dbReference>
<gene>
    <name evidence="13" type="ORF">SAMN05216561_105227</name>
</gene>
<accession>A0A1I3FZR5</accession>
<reference evidence="13 14" key="1">
    <citation type="submission" date="2016-10" db="EMBL/GenBank/DDBJ databases">
        <authorList>
            <person name="de Groot N.N."/>
        </authorList>
    </citation>
    <scope>NUCLEOTIDE SEQUENCE [LARGE SCALE GENOMIC DNA]</scope>
    <source>
        <strain evidence="13 14">CGMCC 1.11156</strain>
    </source>
</reference>
<feature type="binding site" evidence="8">
    <location>
        <position position="80"/>
    </location>
    <ligand>
        <name>substrate</name>
    </ligand>
</feature>
<keyword evidence="4 6" id="KW-0378">Hydrolase</keyword>
<feature type="domain" description="Beta-galactosidase trimerisation" evidence="11">
    <location>
        <begin position="366"/>
        <end position="566"/>
    </location>
</feature>
<dbReference type="InterPro" id="IPR017853">
    <property type="entry name" value="GH"/>
</dbReference>
<evidence type="ECO:0000259" key="11">
    <source>
        <dbReference type="Pfam" id="PF08532"/>
    </source>
</evidence>
<dbReference type="Pfam" id="PF08533">
    <property type="entry name" value="Glyco_hydro_42C"/>
    <property type="match status" value="1"/>
</dbReference>
<evidence type="ECO:0000256" key="8">
    <source>
        <dbReference type="PIRSR" id="PIRSR001084-2"/>
    </source>
</evidence>
<evidence type="ECO:0000256" key="9">
    <source>
        <dbReference type="PIRSR" id="PIRSR001084-3"/>
    </source>
</evidence>
<dbReference type="InterPro" id="IPR003476">
    <property type="entry name" value="Glyco_hydro_42"/>
</dbReference>
<sequence>MLEAGVDLVTVGVFSWAHLEVGPGDYRFAWLDDVLGRLTSAGIGIDLATATASPPPWLSTLHPEMLPMTREGTRLWPGGRQAFCPSSPIYRTYAAHLCRQLAERYGDLDGLQLWHVGNELGCHNALCFCDVSATAFREWLRARYGAVDALNDAWGTAFWSQRYTDFEQVLPPRSAAASGNPTQELDFRRFSSDELLANYVAERDILHEVSPGVPVTTNFMVTEHIREMDYWAWAREVDVVSNDHYLVAADPDSYRELAFCADLTRGLAGGGPWLLMETSPSAVNWQPRNIARRPGELLRSAIQHVSRGADGVLFFQWRAARAGAEKFHAGIVPHAGTDTRVWREAVELRQVLDAVAEVAGSVVHNHVAIVFDWHAWWACELDSHPSVDVTYLDRAHALHRSLTDAGVGVDLAHPEDDLSRYDLVLVPTLYSVTDTAVDRLLAAAEGGATVLVTYFSGIVDEHDHIRLGGYPGAFRDLLGLRVEEFLPLRLGETVELSNGWTADVWAEDLRLAGAEALATYVDGPAPGVPAITRHTVGDGSAWYAACRLDRAGCDGLVAMLLAEADVAPIAVVPPGVEVTRRTADDGQSWLFVVNHTDEDVVVEAHGLDLVEDRQAEGHVSVDAGRIAVIREM</sequence>
<feature type="binding site" evidence="9">
    <location>
        <position position="129"/>
    </location>
    <ligand>
        <name>Zn(2+)</name>
        <dbReference type="ChEBI" id="CHEBI:29105"/>
    </ligand>
</feature>
<comment type="similarity">
    <text evidence="2 6">Belongs to the glycosyl hydrolase 42 family.</text>
</comment>
<feature type="binding site" evidence="8">
    <location>
        <position position="285"/>
    </location>
    <ligand>
        <name>substrate</name>
    </ligand>
</feature>
<evidence type="ECO:0000256" key="3">
    <source>
        <dbReference type="ARBA" id="ARBA00012756"/>
    </source>
</evidence>
<dbReference type="InterPro" id="IPR013738">
    <property type="entry name" value="Beta_galactosidase_Trimer"/>
</dbReference>
<dbReference type="SUPFAM" id="SSF51445">
    <property type="entry name" value="(Trans)glycosidases"/>
    <property type="match status" value="1"/>
</dbReference>
<dbReference type="Gene3D" id="3.40.50.880">
    <property type="match status" value="1"/>
</dbReference>
<proteinExistence type="inferred from homology"/>
<dbReference type="GO" id="GO:0004565">
    <property type="term" value="F:beta-galactosidase activity"/>
    <property type="evidence" value="ECO:0007669"/>
    <property type="project" value="UniProtKB-EC"/>
</dbReference>
<evidence type="ECO:0000259" key="10">
    <source>
        <dbReference type="Pfam" id="PF02449"/>
    </source>
</evidence>
<dbReference type="InterPro" id="IPR029062">
    <property type="entry name" value="Class_I_gatase-like"/>
</dbReference>
<feature type="active site" description="Nucleophile" evidence="7">
    <location>
        <position position="277"/>
    </location>
</feature>
<keyword evidence="14" id="KW-1185">Reference proteome</keyword>
<organism evidence="13 14">
    <name type="scientific">Nocardioides psychrotolerans</name>
    <dbReference type="NCBI Taxonomy" id="1005945"/>
    <lineage>
        <taxon>Bacteria</taxon>
        <taxon>Bacillati</taxon>
        <taxon>Actinomycetota</taxon>
        <taxon>Actinomycetes</taxon>
        <taxon>Propionibacteriales</taxon>
        <taxon>Nocardioidaceae</taxon>
        <taxon>Nocardioides</taxon>
    </lineage>
</organism>
<keyword evidence="5 6" id="KW-0326">Glycosidase</keyword>
<dbReference type="EMBL" id="FOQG01000005">
    <property type="protein sequence ID" value="SFI16532.1"/>
    <property type="molecule type" value="Genomic_DNA"/>
</dbReference>
<feature type="domain" description="Beta-galactosidase C-terminal" evidence="12">
    <location>
        <begin position="575"/>
        <end position="631"/>
    </location>
</feature>
<dbReference type="GO" id="GO:0006012">
    <property type="term" value="P:galactose metabolic process"/>
    <property type="evidence" value="ECO:0007669"/>
    <property type="project" value="InterPro"/>
</dbReference>
<dbReference type="AlphaFoldDB" id="A0A1I3FZR5"/>
<evidence type="ECO:0000256" key="4">
    <source>
        <dbReference type="ARBA" id="ARBA00022801"/>
    </source>
</evidence>
<dbReference type="Gene3D" id="2.60.40.1180">
    <property type="entry name" value="Golgi alpha-mannosidase II"/>
    <property type="match status" value="1"/>
</dbReference>
<evidence type="ECO:0000256" key="7">
    <source>
        <dbReference type="PIRSR" id="PIRSR001084-1"/>
    </source>
</evidence>
<dbReference type="EC" id="3.2.1.23" evidence="3 6"/>
<dbReference type="GO" id="GO:0009341">
    <property type="term" value="C:beta-galactosidase complex"/>
    <property type="evidence" value="ECO:0007669"/>
    <property type="project" value="InterPro"/>
</dbReference>
<feature type="active site" description="Proton donor" evidence="7">
    <location>
        <position position="119"/>
    </location>
</feature>
<feature type="binding site" evidence="9">
    <location>
        <position position="127"/>
    </location>
    <ligand>
        <name>Zn(2+)</name>
        <dbReference type="ChEBI" id="CHEBI:29105"/>
    </ligand>
</feature>
<evidence type="ECO:0000256" key="5">
    <source>
        <dbReference type="ARBA" id="ARBA00023295"/>
    </source>
</evidence>
<evidence type="ECO:0000256" key="1">
    <source>
        <dbReference type="ARBA" id="ARBA00001412"/>
    </source>
</evidence>
<feature type="binding site" evidence="8">
    <location>
        <position position="118"/>
    </location>
    <ligand>
        <name>substrate</name>
    </ligand>
</feature>